<evidence type="ECO:0000256" key="1">
    <source>
        <dbReference type="SAM" id="MobiDB-lite"/>
    </source>
</evidence>
<gene>
    <name evidence="2" type="ORF">ElyMa_000138500</name>
</gene>
<keyword evidence="3" id="KW-1185">Reference proteome</keyword>
<dbReference type="GO" id="GO:0003964">
    <property type="term" value="F:RNA-directed DNA polymerase activity"/>
    <property type="evidence" value="ECO:0007669"/>
    <property type="project" value="UniProtKB-KW"/>
</dbReference>
<name>A0AAV4EP21_9GAST</name>
<keyword evidence="2" id="KW-0695">RNA-directed DNA polymerase</keyword>
<protein>
    <submittedName>
        <fullName evidence="2">Reverse transcriptase</fullName>
    </submittedName>
</protein>
<keyword evidence="2" id="KW-0808">Transferase</keyword>
<dbReference type="EMBL" id="BMAT01000253">
    <property type="protein sequence ID" value="GFR62757.1"/>
    <property type="molecule type" value="Genomic_DNA"/>
</dbReference>
<evidence type="ECO:0000313" key="3">
    <source>
        <dbReference type="Proteomes" id="UP000762676"/>
    </source>
</evidence>
<keyword evidence="2" id="KW-0548">Nucleotidyltransferase</keyword>
<evidence type="ECO:0000313" key="2">
    <source>
        <dbReference type="EMBL" id="GFR62757.1"/>
    </source>
</evidence>
<dbReference type="AlphaFoldDB" id="A0AAV4EP21"/>
<organism evidence="2 3">
    <name type="scientific">Elysia marginata</name>
    <dbReference type="NCBI Taxonomy" id="1093978"/>
    <lineage>
        <taxon>Eukaryota</taxon>
        <taxon>Metazoa</taxon>
        <taxon>Spiralia</taxon>
        <taxon>Lophotrochozoa</taxon>
        <taxon>Mollusca</taxon>
        <taxon>Gastropoda</taxon>
        <taxon>Heterobranchia</taxon>
        <taxon>Euthyneura</taxon>
        <taxon>Panpulmonata</taxon>
        <taxon>Sacoglossa</taxon>
        <taxon>Placobranchoidea</taxon>
        <taxon>Plakobranchidae</taxon>
        <taxon>Elysia</taxon>
    </lineage>
</organism>
<sequence length="238" mass="26955">MGHSDHRAVVSEFSEDDLPRGPSRWHFNGSYINDNQFLQKMNNEIEEFLAVQDQNLDNGVSKRNKWELLKSLIKTVCMQYGRYKKMLNSESGDREKELDNIAKQLANHPEDVTVQKHYEECKKRLEIEQLVKARGAALRSRAKWIEEGDRNTKTVTQGNPASGQTAQPTTIVGSRTLNAGETSVRPSSPAYNNRRQQNLNAGETSVRPNSPADNNRRQQNCDAGETCVRPNSPDNSDR</sequence>
<accession>A0AAV4EP21</accession>
<feature type="compositionally biased region" description="Polar residues" evidence="1">
    <location>
        <begin position="153"/>
        <end position="221"/>
    </location>
</feature>
<dbReference type="Proteomes" id="UP000762676">
    <property type="component" value="Unassembled WGS sequence"/>
</dbReference>
<comment type="caution">
    <text evidence="2">The sequence shown here is derived from an EMBL/GenBank/DDBJ whole genome shotgun (WGS) entry which is preliminary data.</text>
</comment>
<reference evidence="2 3" key="1">
    <citation type="journal article" date="2021" name="Elife">
        <title>Chloroplast acquisition without the gene transfer in kleptoplastic sea slugs, Plakobranchus ocellatus.</title>
        <authorList>
            <person name="Maeda T."/>
            <person name="Takahashi S."/>
            <person name="Yoshida T."/>
            <person name="Shimamura S."/>
            <person name="Takaki Y."/>
            <person name="Nagai Y."/>
            <person name="Toyoda A."/>
            <person name="Suzuki Y."/>
            <person name="Arimoto A."/>
            <person name="Ishii H."/>
            <person name="Satoh N."/>
            <person name="Nishiyama T."/>
            <person name="Hasebe M."/>
            <person name="Maruyama T."/>
            <person name="Minagawa J."/>
            <person name="Obokata J."/>
            <person name="Shigenobu S."/>
        </authorList>
    </citation>
    <scope>NUCLEOTIDE SEQUENCE [LARGE SCALE GENOMIC DNA]</scope>
</reference>
<feature type="region of interest" description="Disordered" evidence="1">
    <location>
        <begin position="144"/>
        <end position="238"/>
    </location>
</feature>
<proteinExistence type="predicted"/>